<feature type="region of interest" description="Disordered" evidence="1">
    <location>
        <begin position="165"/>
        <end position="191"/>
    </location>
</feature>
<comment type="caution">
    <text evidence="2">The sequence shown here is derived from an EMBL/GenBank/DDBJ whole genome shotgun (WGS) entry which is preliminary data.</text>
</comment>
<dbReference type="EMBL" id="JARKIB010000006">
    <property type="protein sequence ID" value="KAJ7779089.1"/>
    <property type="molecule type" value="Genomic_DNA"/>
</dbReference>
<dbReference type="Proteomes" id="UP001215598">
    <property type="component" value="Unassembled WGS sequence"/>
</dbReference>
<keyword evidence="3" id="KW-1185">Reference proteome</keyword>
<evidence type="ECO:0000313" key="2">
    <source>
        <dbReference type="EMBL" id="KAJ7779089.1"/>
    </source>
</evidence>
<protein>
    <submittedName>
        <fullName evidence="2">Uncharacterized protein</fullName>
    </submittedName>
</protein>
<feature type="compositionally biased region" description="Basic residues" evidence="1">
    <location>
        <begin position="181"/>
        <end position="191"/>
    </location>
</feature>
<feature type="non-terminal residue" evidence="2">
    <location>
        <position position="191"/>
    </location>
</feature>
<proteinExistence type="predicted"/>
<gene>
    <name evidence="2" type="ORF">B0H16DRAFT_1501076</name>
</gene>
<evidence type="ECO:0000313" key="3">
    <source>
        <dbReference type="Proteomes" id="UP001215598"/>
    </source>
</evidence>
<sequence length="191" mass="20530">LPCAVFQYLLTHLQHTSLKPSMLPTLGTCRTTRPTLGTTAADGRNAGGWVGDDARVRTGIGCKVCVRTHFFLPPTPSHTGYSPRCALHVRASTLVGAELVGERGEVDTKLDGDAATRMPCACTRSPRAALHPIPIPIPLSFPLVSSFPALIPSHTHTHTVLPNLRMPRAAPSSRVQTAPTRTRRWRGTSCA</sequence>
<evidence type="ECO:0000256" key="1">
    <source>
        <dbReference type="SAM" id="MobiDB-lite"/>
    </source>
</evidence>
<accession>A0AAD7NXI5</accession>
<name>A0AAD7NXI5_9AGAR</name>
<dbReference type="AlphaFoldDB" id="A0AAD7NXI5"/>
<reference evidence="2" key="1">
    <citation type="submission" date="2023-03" db="EMBL/GenBank/DDBJ databases">
        <title>Massive genome expansion in bonnet fungi (Mycena s.s.) driven by repeated elements and novel gene families across ecological guilds.</title>
        <authorList>
            <consortium name="Lawrence Berkeley National Laboratory"/>
            <person name="Harder C.B."/>
            <person name="Miyauchi S."/>
            <person name="Viragh M."/>
            <person name="Kuo A."/>
            <person name="Thoen E."/>
            <person name="Andreopoulos B."/>
            <person name="Lu D."/>
            <person name="Skrede I."/>
            <person name="Drula E."/>
            <person name="Henrissat B."/>
            <person name="Morin E."/>
            <person name="Kohler A."/>
            <person name="Barry K."/>
            <person name="LaButti K."/>
            <person name="Morin E."/>
            <person name="Salamov A."/>
            <person name="Lipzen A."/>
            <person name="Mereny Z."/>
            <person name="Hegedus B."/>
            <person name="Baldrian P."/>
            <person name="Stursova M."/>
            <person name="Weitz H."/>
            <person name="Taylor A."/>
            <person name="Grigoriev I.V."/>
            <person name="Nagy L.G."/>
            <person name="Martin F."/>
            <person name="Kauserud H."/>
        </authorList>
    </citation>
    <scope>NUCLEOTIDE SEQUENCE</scope>
    <source>
        <strain evidence="2">CBHHK182m</strain>
    </source>
</reference>
<organism evidence="2 3">
    <name type="scientific">Mycena metata</name>
    <dbReference type="NCBI Taxonomy" id="1033252"/>
    <lineage>
        <taxon>Eukaryota</taxon>
        <taxon>Fungi</taxon>
        <taxon>Dikarya</taxon>
        <taxon>Basidiomycota</taxon>
        <taxon>Agaricomycotina</taxon>
        <taxon>Agaricomycetes</taxon>
        <taxon>Agaricomycetidae</taxon>
        <taxon>Agaricales</taxon>
        <taxon>Marasmiineae</taxon>
        <taxon>Mycenaceae</taxon>
        <taxon>Mycena</taxon>
    </lineage>
</organism>